<protein>
    <submittedName>
        <fullName evidence="1">Uncharacterized protein</fullName>
    </submittedName>
</protein>
<accession>A0A0E9NIE6</accession>
<name>A0A0E9NIE6_SAICN</name>
<evidence type="ECO:0000313" key="1">
    <source>
        <dbReference type="EMBL" id="GAO49642.1"/>
    </source>
</evidence>
<reference evidence="1 2" key="2">
    <citation type="journal article" date="2014" name="J. Gen. Appl. Microbiol.">
        <title>The early diverging ascomycetous budding yeast Saitoella complicata has three histone deacetylases belonging to the Clr6, Hos2, and Rpd3 lineages.</title>
        <authorList>
            <person name="Nishida H."/>
            <person name="Matsumoto T."/>
            <person name="Kondo S."/>
            <person name="Hamamoto M."/>
            <person name="Yoshikawa H."/>
        </authorList>
    </citation>
    <scope>NUCLEOTIDE SEQUENCE [LARGE SCALE GENOMIC DNA]</scope>
    <source>
        <strain evidence="1 2">NRRL Y-17804</strain>
    </source>
</reference>
<comment type="caution">
    <text evidence="1">The sequence shown here is derived from an EMBL/GenBank/DDBJ whole genome shotgun (WGS) entry which is preliminary data.</text>
</comment>
<evidence type="ECO:0000313" key="2">
    <source>
        <dbReference type="Proteomes" id="UP000033140"/>
    </source>
</evidence>
<gene>
    <name evidence="1" type="ORF">G7K_3791-t1</name>
</gene>
<reference evidence="1 2" key="1">
    <citation type="journal article" date="2011" name="J. Gen. Appl. Microbiol.">
        <title>Draft genome sequencing of the enigmatic yeast Saitoella complicata.</title>
        <authorList>
            <person name="Nishida H."/>
            <person name="Hamamoto M."/>
            <person name="Sugiyama J."/>
        </authorList>
    </citation>
    <scope>NUCLEOTIDE SEQUENCE [LARGE SCALE GENOMIC DNA]</scope>
    <source>
        <strain evidence="1 2">NRRL Y-17804</strain>
    </source>
</reference>
<dbReference type="AlphaFoldDB" id="A0A0E9NIE6"/>
<reference evidence="1 2" key="3">
    <citation type="journal article" date="2015" name="Genome Announc.">
        <title>Draft Genome Sequence of the Archiascomycetous Yeast Saitoella complicata.</title>
        <authorList>
            <person name="Yamauchi K."/>
            <person name="Kondo S."/>
            <person name="Hamamoto M."/>
            <person name="Takahashi Y."/>
            <person name="Ogura Y."/>
            <person name="Hayashi T."/>
            <person name="Nishida H."/>
        </authorList>
    </citation>
    <scope>NUCLEOTIDE SEQUENCE [LARGE SCALE GENOMIC DNA]</scope>
    <source>
        <strain evidence="1 2">NRRL Y-17804</strain>
    </source>
</reference>
<keyword evidence="2" id="KW-1185">Reference proteome</keyword>
<dbReference type="Proteomes" id="UP000033140">
    <property type="component" value="Unassembled WGS sequence"/>
</dbReference>
<sequence>MSQDELKSPPNMTTSERAILTELQKILLTCQQINANLLKSVGLTTEAENFDEKDGAFIGAAREAARSMTKIWAENFEDVAWSGIRRHLERHCHDINRRPVRRPDSVAPTIARKGEPLRSNIYDSIP</sequence>
<dbReference type="EMBL" id="BACD03000024">
    <property type="protein sequence ID" value="GAO49642.1"/>
    <property type="molecule type" value="Genomic_DNA"/>
</dbReference>
<organism evidence="1 2">
    <name type="scientific">Saitoella complicata (strain BCRC 22490 / CBS 7301 / JCM 7358 / NBRC 10748 / NRRL Y-17804)</name>
    <dbReference type="NCBI Taxonomy" id="698492"/>
    <lineage>
        <taxon>Eukaryota</taxon>
        <taxon>Fungi</taxon>
        <taxon>Dikarya</taxon>
        <taxon>Ascomycota</taxon>
        <taxon>Taphrinomycotina</taxon>
        <taxon>Taphrinomycotina incertae sedis</taxon>
        <taxon>Saitoella</taxon>
    </lineage>
</organism>
<proteinExistence type="predicted"/>